<dbReference type="AlphaFoldDB" id="L9XE66"/>
<dbReference type="PATRIC" id="fig|1227498.3.peg.2124"/>
<gene>
    <name evidence="1" type="ORF">C492_10880</name>
</gene>
<dbReference type="RefSeq" id="WP_008423228.1">
    <property type="nucleotide sequence ID" value="NZ_AOIA01000097.1"/>
</dbReference>
<dbReference type="STRING" id="1227498.C492_10880"/>
<evidence type="ECO:0000313" key="2">
    <source>
        <dbReference type="Proteomes" id="UP000011531"/>
    </source>
</evidence>
<keyword evidence="2" id="KW-1185">Reference proteome</keyword>
<name>L9XE66_9EURY</name>
<organism evidence="1 2">
    <name type="scientific">Natronococcus jeotgali DSM 18795</name>
    <dbReference type="NCBI Taxonomy" id="1227498"/>
    <lineage>
        <taxon>Archaea</taxon>
        <taxon>Methanobacteriati</taxon>
        <taxon>Methanobacteriota</taxon>
        <taxon>Stenosarchaea group</taxon>
        <taxon>Halobacteria</taxon>
        <taxon>Halobacteriales</taxon>
        <taxon>Natrialbaceae</taxon>
        <taxon>Natronococcus</taxon>
    </lineage>
</organism>
<accession>L9XE66</accession>
<comment type="caution">
    <text evidence="1">The sequence shown here is derived from an EMBL/GenBank/DDBJ whole genome shotgun (WGS) entry which is preliminary data.</text>
</comment>
<dbReference type="EMBL" id="AOIA01000097">
    <property type="protein sequence ID" value="ELY59927.1"/>
    <property type="molecule type" value="Genomic_DNA"/>
</dbReference>
<evidence type="ECO:0000313" key="1">
    <source>
        <dbReference type="EMBL" id="ELY59927.1"/>
    </source>
</evidence>
<protein>
    <submittedName>
        <fullName evidence="1">Uncharacterized protein</fullName>
    </submittedName>
</protein>
<proteinExistence type="predicted"/>
<dbReference type="Proteomes" id="UP000011531">
    <property type="component" value="Unassembled WGS sequence"/>
</dbReference>
<reference evidence="1 2" key="1">
    <citation type="journal article" date="2014" name="PLoS Genet.">
        <title>Phylogenetically driven sequencing of extremely halophilic archaea reveals strategies for static and dynamic osmo-response.</title>
        <authorList>
            <person name="Becker E.A."/>
            <person name="Seitzer P.M."/>
            <person name="Tritt A."/>
            <person name="Larsen D."/>
            <person name="Krusor M."/>
            <person name="Yao A.I."/>
            <person name="Wu D."/>
            <person name="Madern D."/>
            <person name="Eisen J.A."/>
            <person name="Darling A.E."/>
            <person name="Facciotti M.T."/>
        </authorList>
    </citation>
    <scope>NUCLEOTIDE SEQUENCE [LARGE SCALE GENOMIC DNA]</scope>
    <source>
        <strain evidence="1 2">DSM 18795</strain>
    </source>
</reference>
<sequence length="200" mass="22178">MSWNSVDWMYQPGEYTVTAREGDTDHQHELTLEPETEIVDLRAVERNSEIFLEVVVANEGSGPDIIRDIDVTHDAVDVQLPFGESNSDGNGFQINVNGDRRGDFYTTLPLTVGGERVFETNSPVLGFDVSSQYSDNGTYSDIAELESEWRDEEIDVPVRLGMAGDVLEVTATVRFEGEVVERSRSRGTYFGGTTIVDVSS</sequence>